<accession>A0ABR2GPV0</accession>
<protein>
    <recommendedName>
        <fullName evidence="3">Exo-alpha-sialidase</fullName>
    </recommendedName>
</protein>
<keyword evidence="2" id="KW-1185">Reference proteome</keyword>
<gene>
    <name evidence="1" type="ORF">M9Y10_040279</name>
</gene>
<sequence length="364" mass="41477">MLTPLETKLRDLAVKLIDEKKAKIIVPVIKESGYWFGGGNMVEDSEGNLYYSGRYRNTGDSRTGLDLGDRGSELAIFKSTDKGQTWTKAKSIKKQELKGGAQSIEGTALRFSKTSKKVELFISSEKSEIKYPEHLSDYLKPGTGVWTIDVIVADSIENLDPANVKEVIRGDDSRFIHLKDPFLYQCYNGEEYLMFCTHPYNWTSSNTGYLQRRGEELNFEAPVFYFFEKGHTWDVAMTRGTCVVDLPQIGVLKNKRISLFFYDGGECVRNYEEHERAHKRPRGYSCEELGGVAYIENGSLKHVERISKEFPLFVSPYGTGCSRYVDVLVTKDGMYATWQQSQEDRSQPLVMNFLSNAEIEELLK</sequence>
<evidence type="ECO:0000313" key="2">
    <source>
        <dbReference type="Proteomes" id="UP001470230"/>
    </source>
</evidence>
<comment type="caution">
    <text evidence="1">The sequence shown here is derived from an EMBL/GenBank/DDBJ whole genome shotgun (WGS) entry which is preliminary data.</text>
</comment>
<evidence type="ECO:0008006" key="3">
    <source>
        <dbReference type="Google" id="ProtNLM"/>
    </source>
</evidence>
<proteinExistence type="predicted"/>
<name>A0ABR2GPV0_9EUKA</name>
<dbReference type="SUPFAM" id="SSF110296">
    <property type="entry name" value="Oligoxyloglucan reducing end-specific cellobiohydrolase"/>
    <property type="match status" value="1"/>
</dbReference>
<organism evidence="1 2">
    <name type="scientific">Tritrichomonas musculus</name>
    <dbReference type="NCBI Taxonomy" id="1915356"/>
    <lineage>
        <taxon>Eukaryota</taxon>
        <taxon>Metamonada</taxon>
        <taxon>Parabasalia</taxon>
        <taxon>Tritrichomonadida</taxon>
        <taxon>Tritrichomonadidae</taxon>
        <taxon>Tritrichomonas</taxon>
    </lineage>
</organism>
<dbReference type="Proteomes" id="UP001470230">
    <property type="component" value="Unassembled WGS sequence"/>
</dbReference>
<dbReference type="EMBL" id="JAPFFF010000072">
    <property type="protein sequence ID" value="KAK8835901.1"/>
    <property type="molecule type" value="Genomic_DNA"/>
</dbReference>
<evidence type="ECO:0000313" key="1">
    <source>
        <dbReference type="EMBL" id="KAK8835901.1"/>
    </source>
</evidence>
<reference evidence="1 2" key="1">
    <citation type="submission" date="2024-04" db="EMBL/GenBank/DDBJ databases">
        <title>Tritrichomonas musculus Genome.</title>
        <authorList>
            <person name="Alves-Ferreira E."/>
            <person name="Grigg M."/>
            <person name="Lorenzi H."/>
            <person name="Galac M."/>
        </authorList>
    </citation>
    <scope>NUCLEOTIDE SEQUENCE [LARGE SCALE GENOMIC DNA]</scope>
    <source>
        <strain evidence="1 2">EAF2021</strain>
    </source>
</reference>
<dbReference type="CDD" id="cd15482">
    <property type="entry name" value="Sialidase_non-viral"/>
    <property type="match status" value="1"/>
</dbReference>